<comment type="similarity">
    <text evidence="1">Belongs to the Gfo/Idh/MocA family.</text>
</comment>
<gene>
    <name evidence="5" type="ORF">CP970_39860</name>
</gene>
<reference evidence="5 6" key="1">
    <citation type="submission" date="2017-09" db="EMBL/GenBank/DDBJ databases">
        <authorList>
            <person name="Lee N."/>
            <person name="Cho B.-K."/>
        </authorList>
    </citation>
    <scope>NUCLEOTIDE SEQUENCE [LARGE SCALE GENOMIC DNA]</scope>
    <source>
        <strain evidence="5 6">ATCC 12853</strain>
    </source>
</reference>
<dbReference type="GO" id="GO:0000166">
    <property type="term" value="F:nucleotide binding"/>
    <property type="evidence" value="ECO:0007669"/>
    <property type="project" value="InterPro"/>
</dbReference>
<evidence type="ECO:0000256" key="1">
    <source>
        <dbReference type="ARBA" id="ARBA00010928"/>
    </source>
</evidence>
<evidence type="ECO:0000259" key="3">
    <source>
        <dbReference type="Pfam" id="PF01408"/>
    </source>
</evidence>
<dbReference type="PANTHER" id="PTHR22604">
    <property type="entry name" value="OXIDOREDUCTASES"/>
    <property type="match status" value="1"/>
</dbReference>
<dbReference type="InterPro" id="IPR000683">
    <property type="entry name" value="Gfo/Idh/MocA-like_OxRdtase_N"/>
</dbReference>
<dbReference type="InterPro" id="IPR050984">
    <property type="entry name" value="Gfo/Idh/MocA_domain"/>
</dbReference>
<dbReference type="Gene3D" id="3.40.50.720">
    <property type="entry name" value="NAD(P)-binding Rossmann-like Domain"/>
    <property type="match status" value="1"/>
</dbReference>
<dbReference type="EMBL" id="CP023699">
    <property type="protein sequence ID" value="QEU96275.1"/>
    <property type="molecule type" value="Genomic_DNA"/>
</dbReference>
<dbReference type="RefSeq" id="WP_055547708.1">
    <property type="nucleotide sequence ID" value="NZ_CP023699.1"/>
</dbReference>
<dbReference type="OrthoDB" id="179913at2"/>
<sequence length="345" mass="37813">MRDARHGPVRVGVLGCADIALRRMLPVLAAEACVELVAVASRDADKAARTAARFGCDGARGYDALLRRDDVDAVYIPLPPALHRHWITEALGAGKHVLCEKPLSTSYDDTLELLKLARSRQLVLAENFMFPHHSQHRAVRELLQEDVVGTVQVFSSSFGVPPLDPAGFRYRPDLGGGALLDTGVYPLLAAQLYLGGELEALGATLRIDERTGVDVAGTALLSAADGTAAQVSFGFDHSYRAHYALWGTRGRLTVERAFTPPEQLRPPVRIQQQDRVTELTLAPDHQVRNSVRAFAEAVVSGPLGPAEEELTLRQARLVEDIRLKARRFSHRPGPVWNAPDRTHQR</sequence>
<dbReference type="Pfam" id="PF01408">
    <property type="entry name" value="GFO_IDH_MocA"/>
    <property type="match status" value="1"/>
</dbReference>
<dbReference type="InterPro" id="IPR036291">
    <property type="entry name" value="NAD(P)-bd_dom_sf"/>
</dbReference>
<keyword evidence="6" id="KW-1185">Reference proteome</keyword>
<dbReference type="PANTHER" id="PTHR22604:SF105">
    <property type="entry name" value="TRANS-1,2-DIHYDROBENZENE-1,2-DIOL DEHYDROGENASE"/>
    <property type="match status" value="1"/>
</dbReference>
<dbReference type="KEGG" id="ska:CP970_39860"/>
<feature type="domain" description="Gfo/Idh/MocA-like oxidoreductase N-terminal" evidence="3">
    <location>
        <begin position="9"/>
        <end position="127"/>
    </location>
</feature>
<keyword evidence="2" id="KW-0560">Oxidoreductase</keyword>
<accession>A0A5J6GQE8</accession>
<proteinExistence type="inferred from homology"/>
<protein>
    <submittedName>
        <fullName evidence="5">Gfo/Idh/MocA family oxidoreductase</fullName>
    </submittedName>
</protein>
<dbReference type="GO" id="GO:0016491">
    <property type="term" value="F:oxidoreductase activity"/>
    <property type="evidence" value="ECO:0007669"/>
    <property type="project" value="UniProtKB-KW"/>
</dbReference>
<evidence type="ECO:0000256" key="2">
    <source>
        <dbReference type="ARBA" id="ARBA00023002"/>
    </source>
</evidence>
<feature type="domain" description="GFO/IDH/MocA-like oxidoreductase" evidence="4">
    <location>
        <begin position="136"/>
        <end position="252"/>
    </location>
</feature>
<dbReference type="SUPFAM" id="SSF55347">
    <property type="entry name" value="Glyceraldehyde-3-phosphate dehydrogenase-like, C-terminal domain"/>
    <property type="match status" value="1"/>
</dbReference>
<organism evidence="5 6">
    <name type="scientific">Streptomyces kanamyceticus</name>
    <dbReference type="NCBI Taxonomy" id="1967"/>
    <lineage>
        <taxon>Bacteria</taxon>
        <taxon>Bacillati</taxon>
        <taxon>Actinomycetota</taxon>
        <taxon>Actinomycetes</taxon>
        <taxon>Kitasatosporales</taxon>
        <taxon>Streptomycetaceae</taxon>
        <taxon>Streptomyces</taxon>
    </lineage>
</organism>
<evidence type="ECO:0000259" key="4">
    <source>
        <dbReference type="Pfam" id="PF22725"/>
    </source>
</evidence>
<dbReference type="AlphaFoldDB" id="A0A5J6GQE8"/>
<dbReference type="Proteomes" id="UP000325529">
    <property type="component" value="Chromosome"/>
</dbReference>
<dbReference type="InterPro" id="IPR055170">
    <property type="entry name" value="GFO_IDH_MocA-like_dom"/>
</dbReference>
<name>A0A5J6GQE8_STRKN</name>
<dbReference type="Pfam" id="PF22725">
    <property type="entry name" value="GFO_IDH_MocA_C3"/>
    <property type="match status" value="1"/>
</dbReference>
<evidence type="ECO:0000313" key="6">
    <source>
        <dbReference type="Proteomes" id="UP000325529"/>
    </source>
</evidence>
<dbReference type="Gene3D" id="3.30.360.10">
    <property type="entry name" value="Dihydrodipicolinate Reductase, domain 2"/>
    <property type="match status" value="1"/>
</dbReference>
<dbReference type="SUPFAM" id="SSF51735">
    <property type="entry name" value="NAD(P)-binding Rossmann-fold domains"/>
    <property type="match status" value="1"/>
</dbReference>
<evidence type="ECO:0000313" key="5">
    <source>
        <dbReference type="EMBL" id="QEU96275.1"/>
    </source>
</evidence>